<keyword evidence="2" id="KW-0808">Transferase</keyword>
<evidence type="ECO:0000256" key="1">
    <source>
        <dbReference type="SAM" id="Phobius"/>
    </source>
</evidence>
<dbReference type="GO" id="GO:0016301">
    <property type="term" value="F:kinase activity"/>
    <property type="evidence" value="ECO:0007669"/>
    <property type="project" value="UniProtKB-KW"/>
</dbReference>
<gene>
    <name evidence="2" type="ORF">C4N9_17775</name>
</gene>
<evidence type="ECO:0000313" key="3">
    <source>
        <dbReference type="Proteomes" id="UP000244940"/>
    </source>
</evidence>
<dbReference type="InterPro" id="IPR045616">
    <property type="entry name" value="DUF6446"/>
</dbReference>
<dbReference type="OrthoDB" id="7819947at2"/>
<keyword evidence="1" id="KW-0812">Transmembrane</keyword>
<organism evidence="2 3">
    <name type="scientific">Pararhodobacter marinus</name>
    <dbReference type="NCBI Taxonomy" id="2184063"/>
    <lineage>
        <taxon>Bacteria</taxon>
        <taxon>Pseudomonadati</taxon>
        <taxon>Pseudomonadota</taxon>
        <taxon>Alphaproteobacteria</taxon>
        <taxon>Rhodobacterales</taxon>
        <taxon>Paracoccaceae</taxon>
        <taxon>Pararhodobacter</taxon>
    </lineage>
</organism>
<dbReference type="EMBL" id="QEYD01000012">
    <property type="protein sequence ID" value="PWE27156.1"/>
    <property type="molecule type" value="Genomic_DNA"/>
</dbReference>
<sequence length="190" mass="20685">MRRCLRADRGGRLDARRGAGVTGRIAAIVIVLAAALTGGFMYYLQVYGYYEELEPQIGYQVATPDGGTARLEIAAFRGIDSYSSPLRYRACFTVVGELPDLVERDHSEPLNAPGWFDCFDAETIGEDLLAGRARPVMVEENAPYGFDRVMALYPDGRAYVWPMINACGEAVYDGDPAPAGCPPPPAAIRD</sequence>
<keyword evidence="2" id="KW-0418">Kinase</keyword>
<dbReference type="AlphaFoldDB" id="A0A2U2C5J0"/>
<keyword evidence="1" id="KW-1133">Transmembrane helix</keyword>
<reference evidence="2 3" key="1">
    <citation type="submission" date="2018-05" db="EMBL/GenBank/DDBJ databases">
        <title>Pararhodobacter marina sp. nov., isolated from deep-sea water of the Indian Ocean.</title>
        <authorList>
            <person name="Lai Q.Sr."/>
            <person name="Liu X."/>
            <person name="Shao Z."/>
        </authorList>
    </citation>
    <scope>NUCLEOTIDE SEQUENCE [LARGE SCALE GENOMIC DNA]</scope>
    <source>
        <strain evidence="2 3">CIC4N-9</strain>
    </source>
</reference>
<protein>
    <submittedName>
        <fullName evidence="2">Histidine kinase</fullName>
    </submittedName>
</protein>
<accession>A0A2U2C5J0</accession>
<keyword evidence="3" id="KW-1185">Reference proteome</keyword>
<name>A0A2U2C5J0_9RHOB</name>
<keyword evidence="1" id="KW-0472">Membrane</keyword>
<dbReference type="Pfam" id="PF20044">
    <property type="entry name" value="DUF6446"/>
    <property type="match status" value="1"/>
</dbReference>
<comment type="caution">
    <text evidence="2">The sequence shown here is derived from an EMBL/GenBank/DDBJ whole genome shotgun (WGS) entry which is preliminary data.</text>
</comment>
<feature type="transmembrane region" description="Helical" evidence="1">
    <location>
        <begin position="21"/>
        <end position="44"/>
    </location>
</feature>
<dbReference type="Proteomes" id="UP000244940">
    <property type="component" value="Unassembled WGS sequence"/>
</dbReference>
<proteinExistence type="predicted"/>
<evidence type="ECO:0000313" key="2">
    <source>
        <dbReference type="EMBL" id="PWE27156.1"/>
    </source>
</evidence>